<sequence>MGKLENMLNPKVVALIGASEKEGSVGNQIMRNLLIGKEKRKIYPINPNHQTVMGLKCFPSITQVPEHVDLAVIAIPAKSVPSVVEECGRSGVDGIVIISSGFREAGEEGAKLEQEIKRLQEKYGFRVLGPNCLGFIRPHESMNATFLRSQPEPGEIAFISQSGALGAAILDWAVSTHIGFSMFASLGSMLDIDFGDLIDYLGEDPRTRSIIIYMEGVGSARKFMSAARGFARTKPIIILKPGKYVESAKAVKSHTGALAGNFEVYRAAFRRAGVVRVDEIEDLFNCASVLDSRYLPAGPNIAVITNAGGPGVIAADAIIDNLGELADLSSETVAALNKFLPPQWSRGNPVDILGDADVERYCKTLEVCLSDPKIDGVVVLYTPQGAAKSTELAQRVVEIARKKIKPILTVWMGENEVEEARRIFYQNDVPTYPTPEKAIKTYMYMYRYKRNLELLYETPEELSVDLSPPKSHLKLIIRKAVAEGRTNLTQAEIDKFFDAYRIPRPEAHLAKNEDEAAAAASRLGYPVVLKVASPDIVHKSDVGGVVVGINSEESLRKEYKAMMESIKKALPQAKVDGVYVQKMKKFDYELILGARKDKDFGAVILFGQGGIGVEFYRDFSIALPPLNQTLARRLMEETKIYRAISRGLRNKPPVDMKALEEIVVRFSNLIVDFPEFAEIDINPLAASKGEITALDARATIDVEALRLTDPYGHLSILPYPTKYVVPWRLKDGTEVILRPIRPEDEQIEYEFIKGLSEETSRFRFFRVIKDLSHEDLVRFCNIDYDREMAIIAELREGDKKKEIGVARLITEPGKKRGEFAIVLADKYQGKGLGTKLMDMLIEIAQEKGLESIYGIIMRENKKMLRLAQKMGFTIKPSEEGYVAVLNLT</sequence>
<dbReference type="SMART" id="SM00881">
    <property type="entry name" value="CoA_binding"/>
    <property type="match status" value="1"/>
</dbReference>
<dbReference type="Pfam" id="PF19045">
    <property type="entry name" value="Ligase_CoA_2"/>
    <property type="match status" value="1"/>
</dbReference>
<comment type="caution">
    <text evidence="9">The sequence shown here is derived from an EMBL/GenBank/DDBJ whole genome shotgun (WGS) entry which is preliminary data.</text>
</comment>
<dbReference type="InterPro" id="IPR043938">
    <property type="entry name" value="Ligase_CoA_dom"/>
</dbReference>
<dbReference type="Gene3D" id="3.40.50.261">
    <property type="entry name" value="Succinyl-CoA synthetase domains"/>
    <property type="match status" value="2"/>
</dbReference>
<dbReference type="GO" id="GO:0016747">
    <property type="term" value="F:acyltransferase activity, transferring groups other than amino-acyl groups"/>
    <property type="evidence" value="ECO:0007669"/>
    <property type="project" value="InterPro"/>
</dbReference>
<dbReference type="GO" id="GO:0043758">
    <property type="term" value="F:acetate-CoA ligase (ADP-forming) activity"/>
    <property type="evidence" value="ECO:0007669"/>
    <property type="project" value="UniProtKB-EC"/>
</dbReference>
<dbReference type="InterPro" id="IPR051538">
    <property type="entry name" value="Acyl-CoA_Synth/Transferase"/>
</dbReference>
<feature type="domain" description="ATP-grasp" evidence="7">
    <location>
        <begin position="494"/>
        <end position="530"/>
    </location>
</feature>
<name>A0A147JTB8_HADYE</name>
<dbReference type="CDD" id="cd04301">
    <property type="entry name" value="NAT_SF"/>
    <property type="match status" value="1"/>
</dbReference>
<dbReference type="SUPFAM" id="SSF55729">
    <property type="entry name" value="Acyl-CoA N-acyltransferases (Nat)"/>
    <property type="match status" value="1"/>
</dbReference>
<dbReference type="Gene3D" id="3.40.630.30">
    <property type="match status" value="1"/>
</dbReference>
<keyword evidence="3" id="KW-0436">Ligase</keyword>
<evidence type="ECO:0000256" key="4">
    <source>
        <dbReference type="ARBA" id="ARBA00022741"/>
    </source>
</evidence>
<dbReference type="InterPro" id="IPR000182">
    <property type="entry name" value="GNAT_dom"/>
</dbReference>
<dbReference type="InterPro" id="IPR003781">
    <property type="entry name" value="CoA-bd"/>
</dbReference>
<evidence type="ECO:0000256" key="2">
    <source>
        <dbReference type="ARBA" id="ARBA00012957"/>
    </source>
</evidence>
<dbReference type="Gene3D" id="3.40.50.720">
    <property type="entry name" value="NAD(P)-binding Rossmann-like Domain"/>
    <property type="match status" value="1"/>
</dbReference>
<dbReference type="GO" id="GO:0046872">
    <property type="term" value="F:metal ion binding"/>
    <property type="evidence" value="ECO:0007669"/>
    <property type="project" value="InterPro"/>
</dbReference>
<dbReference type="EC" id="6.2.1.13" evidence="2"/>
<dbReference type="InterPro" id="IPR016102">
    <property type="entry name" value="Succinyl-CoA_synth-like"/>
</dbReference>
<dbReference type="Pfam" id="PF13302">
    <property type="entry name" value="Acetyltransf_3"/>
    <property type="match status" value="1"/>
</dbReference>
<dbReference type="Pfam" id="PF13380">
    <property type="entry name" value="CoA_binding_2"/>
    <property type="match status" value="1"/>
</dbReference>
<keyword evidence="5 6" id="KW-0067">ATP-binding</keyword>
<dbReference type="SUPFAM" id="SSF56059">
    <property type="entry name" value="Glutathione synthetase ATP-binding domain-like"/>
    <property type="match status" value="1"/>
</dbReference>
<dbReference type="AlphaFoldDB" id="A0A147JTB8"/>
<dbReference type="GO" id="GO:0005524">
    <property type="term" value="F:ATP binding"/>
    <property type="evidence" value="ECO:0007669"/>
    <property type="project" value="UniProtKB-UniRule"/>
</dbReference>
<dbReference type="InterPro" id="IPR036291">
    <property type="entry name" value="NAD(P)-bd_dom_sf"/>
</dbReference>
<keyword evidence="4 6" id="KW-0547">Nucleotide-binding</keyword>
<dbReference type="PROSITE" id="PS51186">
    <property type="entry name" value="GNAT"/>
    <property type="match status" value="1"/>
</dbReference>
<reference evidence="9 10" key="1">
    <citation type="journal article" date="2016" name="Nat. Microbiol.">
        <title>Genomic inference of the metabolism of cosmopolitan subsurface Archaea, Hadesarchaea.</title>
        <authorList>
            <person name="Baker B.J."/>
            <person name="Saw J.H."/>
            <person name="Lind A.E."/>
            <person name="Lazar C.S."/>
            <person name="Hinrichs K.-U."/>
            <person name="Teske A.P."/>
            <person name="Ettema T.J."/>
        </authorList>
    </citation>
    <scope>NUCLEOTIDE SEQUENCE [LARGE SCALE GENOMIC DNA]</scope>
</reference>
<protein>
    <recommendedName>
        <fullName evidence="2">acetate--CoA ligase (ADP-forming)</fullName>
        <ecNumber evidence="2">6.2.1.13</ecNumber>
    </recommendedName>
</protein>
<dbReference type="Proteomes" id="UP000074294">
    <property type="component" value="Unassembled WGS sequence"/>
</dbReference>
<evidence type="ECO:0000256" key="5">
    <source>
        <dbReference type="ARBA" id="ARBA00022840"/>
    </source>
</evidence>
<dbReference type="PANTHER" id="PTHR43334:SF1">
    <property type="entry name" value="3-HYDROXYPROPIONATE--COA LIGASE [ADP-FORMING]"/>
    <property type="match status" value="1"/>
</dbReference>
<dbReference type="Gene3D" id="3.30.470.20">
    <property type="entry name" value="ATP-grasp fold, B domain"/>
    <property type="match status" value="1"/>
</dbReference>
<evidence type="ECO:0000256" key="3">
    <source>
        <dbReference type="ARBA" id="ARBA00022598"/>
    </source>
</evidence>
<dbReference type="Gene3D" id="3.30.1490.20">
    <property type="entry name" value="ATP-grasp fold, A domain"/>
    <property type="match status" value="1"/>
</dbReference>
<dbReference type="InterPro" id="IPR011761">
    <property type="entry name" value="ATP-grasp"/>
</dbReference>
<dbReference type="InterPro" id="IPR016181">
    <property type="entry name" value="Acyl_CoA_acyltransferase"/>
</dbReference>
<proteinExistence type="predicted"/>
<dbReference type="PANTHER" id="PTHR43334">
    <property type="entry name" value="ACETATE--COA LIGASE [ADP-FORMING]"/>
    <property type="match status" value="1"/>
</dbReference>
<dbReference type="EMBL" id="LQMQ01000057">
    <property type="protein sequence ID" value="KUO39680.1"/>
    <property type="molecule type" value="Genomic_DNA"/>
</dbReference>
<evidence type="ECO:0000313" key="9">
    <source>
        <dbReference type="EMBL" id="KUO39680.1"/>
    </source>
</evidence>
<dbReference type="STRING" id="1776334.APZ16_03300"/>
<comment type="catalytic activity">
    <reaction evidence="1">
        <text>acetate + ATP + CoA = acetyl-CoA + ADP + phosphate</text>
        <dbReference type="Rhea" id="RHEA:15081"/>
        <dbReference type="ChEBI" id="CHEBI:30089"/>
        <dbReference type="ChEBI" id="CHEBI:30616"/>
        <dbReference type="ChEBI" id="CHEBI:43474"/>
        <dbReference type="ChEBI" id="CHEBI:57287"/>
        <dbReference type="ChEBI" id="CHEBI:57288"/>
        <dbReference type="ChEBI" id="CHEBI:456216"/>
        <dbReference type="EC" id="6.2.1.13"/>
    </reaction>
</comment>
<evidence type="ECO:0000313" key="10">
    <source>
        <dbReference type="Proteomes" id="UP000074294"/>
    </source>
</evidence>
<dbReference type="InterPro" id="IPR013815">
    <property type="entry name" value="ATP_grasp_subdomain_1"/>
</dbReference>
<evidence type="ECO:0000256" key="6">
    <source>
        <dbReference type="PROSITE-ProRule" id="PRU00409"/>
    </source>
</evidence>
<evidence type="ECO:0000256" key="1">
    <source>
        <dbReference type="ARBA" id="ARBA00001619"/>
    </source>
</evidence>
<gene>
    <name evidence="9" type="ORF">APZ16_03300</name>
</gene>
<accession>A0A147JTB8</accession>
<evidence type="ECO:0000259" key="7">
    <source>
        <dbReference type="PROSITE" id="PS50975"/>
    </source>
</evidence>
<dbReference type="InterPro" id="IPR032875">
    <property type="entry name" value="Succ_CoA_lig_flav_dom"/>
</dbReference>
<organism evidence="9 10">
    <name type="scientific">Hadarchaeum yellowstonense</name>
    <dbReference type="NCBI Taxonomy" id="1776334"/>
    <lineage>
        <taxon>Archaea</taxon>
        <taxon>Methanobacteriati</taxon>
        <taxon>Candidatus Hadarchaeota</taxon>
        <taxon>Candidatus Hadarchaeia</taxon>
        <taxon>Candidatus Hadarchaeales</taxon>
        <taxon>Candidatus Hadarchaeaceae</taxon>
        <taxon>Candidatus Hadarchaeum</taxon>
    </lineage>
</organism>
<dbReference type="FunFam" id="3.30.1490.20:FF:000020">
    <property type="entry name" value="Protein lysine acetyltransferase"/>
    <property type="match status" value="1"/>
</dbReference>
<evidence type="ECO:0000259" key="8">
    <source>
        <dbReference type="PROSITE" id="PS51186"/>
    </source>
</evidence>
<dbReference type="Pfam" id="PF13607">
    <property type="entry name" value="Succ_CoA_lig"/>
    <property type="match status" value="1"/>
</dbReference>
<dbReference type="Pfam" id="PF13549">
    <property type="entry name" value="ATP-grasp_5"/>
    <property type="match status" value="1"/>
</dbReference>
<dbReference type="PROSITE" id="PS50975">
    <property type="entry name" value="ATP_GRASP"/>
    <property type="match status" value="1"/>
</dbReference>
<feature type="domain" description="N-acetyltransferase" evidence="8">
    <location>
        <begin position="735"/>
        <end position="888"/>
    </location>
</feature>
<dbReference type="SUPFAM" id="SSF51735">
    <property type="entry name" value="NAD(P)-binding Rossmann-fold domains"/>
    <property type="match status" value="1"/>
</dbReference>
<dbReference type="SUPFAM" id="SSF52210">
    <property type="entry name" value="Succinyl-CoA synthetase domains"/>
    <property type="match status" value="2"/>
</dbReference>